<dbReference type="EMBL" id="MCGT01000064">
    <property type="protein sequence ID" value="ORX42678.1"/>
    <property type="molecule type" value="Genomic_DNA"/>
</dbReference>
<sequence length="366" mass="42385">MSTAMNITREQAICMFFYEEFNDENIARLSKKIDDMGNVELCYLEDPTEPYLVSVTRILGNPIRFHRYLTASTTASLDDNSVDMATSSQHSLTSASQVIKFLNEVFIPYDPHNDEVYELSNISVHTILSTVWKHSRIFDNKSVISFTTWCSKNKVHFVQADRKRKRDQQGNRYRVLFVAKEHFISSIVDKIVTVMPKYQLFITNLKKEGYQVVGYARKSPGEEKVDDRIRLLKQMVGRLQERSLVDKVFISSFCKADDKIAERDLEIGCDKTRKFISEIDGTMQDLISYLATTKKVCLVVIDFAGLSTNVEDLFCFIRNNGNIEKIIVDCLPFENNVKVYERSSLLKDTEALHEFSYRQRFTQRSK</sequence>
<dbReference type="AlphaFoldDB" id="A0A1X2G2A6"/>
<gene>
    <name evidence="1" type="ORF">DM01DRAFT_1330024</name>
</gene>
<organism evidence="1 2">
    <name type="scientific">Hesseltinella vesiculosa</name>
    <dbReference type="NCBI Taxonomy" id="101127"/>
    <lineage>
        <taxon>Eukaryota</taxon>
        <taxon>Fungi</taxon>
        <taxon>Fungi incertae sedis</taxon>
        <taxon>Mucoromycota</taxon>
        <taxon>Mucoromycotina</taxon>
        <taxon>Mucoromycetes</taxon>
        <taxon>Mucorales</taxon>
        <taxon>Cunninghamellaceae</taxon>
        <taxon>Hesseltinella</taxon>
    </lineage>
</organism>
<comment type="caution">
    <text evidence="1">The sequence shown here is derived from an EMBL/GenBank/DDBJ whole genome shotgun (WGS) entry which is preliminary data.</text>
</comment>
<reference evidence="1 2" key="1">
    <citation type="submission" date="2016-07" db="EMBL/GenBank/DDBJ databases">
        <title>Pervasive Adenine N6-methylation of Active Genes in Fungi.</title>
        <authorList>
            <consortium name="DOE Joint Genome Institute"/>
            <person name="Mondo S.J."/>
            <person name="Dannebaum R.O."/>
            <person name="Kuo R.C."/>
            <person name="Labutti K."/>
            <person name="Haridas S."/>
            <person name="Kuo A."/>
            <person name="Salamov A."/>
            <person name="Ahrendt S.R."/>
            <person name="Lipzen A."/>
            <person name="Sullivan W."/>
            <person name="Andreopoulos W.B."/>
            <person name="Clum A."/>
            <person name="Lindquist E."/>
            <person name="Daum C."/>
            <person name="Ramamoorthy G.K."/>
            <person name="Gryganskyi A."/>
            <person name="Culley D."/>
            <person name="Magnuson J.K."/>
            <person name="James T.Y."/>
            <person name="O'Malley M.A."/>
            <person name="Stajich J.E."/>
            <person name="Spatafora J.W."/>
            <person name="Visel A."/>
            <person name="Grigoriev I.V."/>
        </authorList>
    </citation>
    <scope>NUCLEOTIDE SEQUENCE [LARGE SCALE GENOMIC DNA]</scope>
    <source>
        <strain evidence="1 2">NRRL 3301</strain>
    </source>
</reference>
<evidence type="ECO:0000313" key="1">
    <source>
        <dbReference type="EMBL" id="ORX42678.1"/>
    </source>
</evidence>
<keyword evidence="2" id="KW-1185">Reference proteome</keyword>
<name>A0A1X2G2A6_9FUNG</name>
<proteinExistence type="predicted"/>
<accession>A0A1X2G2A6</accession>
<dbReference type="OrthoDB" id="2264060at2759"/>
<protein>
    <submittedName>
        <fullName evidence="1">Uncharacterized protein</fullName>
    </submittedName>
</protein>
<dbReference type="Proteomes" id="UP000242146">
    <property type="component" value="Unassembled WGS sequence"/>
</dbReference>
<evidence type="ECO:0000313" key="2">
    <source>
        <dbReference type="Proteomes" id="UP000242146"/>
    </source>
</evidence>